<name>M8AA40_TRIUA</name>
<dbReference type="STRING" id="4572.M8AA40"/>
<dbReference type="AlphaFoldDB" id="M8AA40"/>
<evidence type="ECO:0000256" key="2">
    <source>
        <dbReference type="SAM" id="SignalP"/>
    </source>
</evidence>
<accession>M8AA40</accession>
<feature type="region of interest" description="Disordered" evidence="1">
    <location>
        <begin position="73"/>
        <end position="97"/>
    </location>
</feature>
<evidence type="ECO:0000256" key="1">
    <source>
        <dbReference type="SAM" id="MobiDB-lite"/>
    </source>
</evidence>
<dbReference type="EMBL" id="KD000021">
    <property type="protein sequence ID" value="EMS68961.1"/>
    <property type="molecule type" value="Genomic_DNA"/>
</dbReference>
<feature type="compositionally biased region" description="Low complexity" evidence="1">
    <location>
        <begin position="73"/>
        <end position="84"/>
    </location>
</feature>
<gene>
    <name evidence="3" type="ORF">TRIUR3_21167</name>
</gene>
<sequence length="97" mass="9508">MAPAGGRTTHLLLLALLLSFVLASSADGSYPEHPSPGAGGFFSGIPWFRGGQPSGARATMGKRAGEVVAAVGAASTAPAARPTADPTNQPTYGGGDG</sequence>
<keyword evidence="2" id="KW-0732">Signal</keyword>
<proteinExistence type="predicted"/>
<organism evidence="3">
    <name type="scientific">Triticum urartu</name>
    <name type="common">Red wild einkorn</name>
    <name type="synonym">Crithodium urartu</name>
    <dbReference type="NCBI Taxonomy" id="4572"/>
    <lineage>
        <taxon>Eukaryota</taxon>
        <taxon>Viridiplantae</taxon>
        <taxon>Streptophyta</taxon>
        <taxon>Embryophyta</taxon>
        <taxon>Tracheophyta</taxon>
        <taxon>Spermatophyta</taxon>
        <taxon>Magnoliopsida</taxon>
        <taxon>Liliopsida</taxon>
        <taxon>Poales</taxon>
        <taxon>Poaceae</taxon>
        <taxon>BOP clade</taxon>
        <taxon>Pooideae</taxon>
        <taxon>Triticodae</taxon>
        <taxon>Triticeae</taxon>
        <taxon>Triticinae</taxon>
        <taxon>Triticum</taxon>
    </lineage>
</organism>
<reference evidence="3" key="1">
    <citation type="journal article" date="2013" name="Nature">
        <title>Draft genome of the wheat A-genome progenitor Triticum urartu.</title>
        <authorList>
            <person name="Ling H.Q."/>
            <person name="Zhao S."/>
            <person name="Liu D."/>
            <person name="Wang J."/>
            <person name="Sun H."/>
            <person name="Zhang C."/>
            <person name="Fan H."/>
            <person name="Li D."/>
            <person name="Dong L."/>
            <person name="Tao Y."/>
            <person name="Gao C."/>
            <person name="Wu H."/>
            <person name="Li Y."/>
            <person name="Cui Y."/>
            <person name="Guo X."/>
            <person name="Zheng S."/>
            <person name="Wang B."/>
            <person name="Yu K."/>
            <person name="Liang Q."/>
            <person name="Yang W."/>
            <person name="Lou X."/>
            <person name="Chen J."/>
            <person name="Feng M."/>
            <person name="Jian J."/>
            <person name="Zhang X."/>
            <person name="Luo G."/>
            <person name="Jiang Y."/>
            <person name="Liu J."/>
            <person name="Wang Z."/>
            <person name="Sha Y."/>
            <person name="Zhang B."/>
            <person name="Wu H."/>
            <person name="Tang D."/>
            <person name="Shen Q."/>
            <person name="Xue P."/>
            <person name="Zou S."/>
            <person name="Wang X."/>
            <person name="Liu X."/>
            <person name="Wang F."/>
            <person name="Yang Y."/>
            <person name="An X."/>
            <person name="Dong Z."/>
            <person name="Zhang K."/>
            <person name="Zhang X."/>
            <person name="Luo M.C."/>
            <person name="Dvorak J."/>
            <person name="Tong Y."/>
            <person name="Wang J."/>
            <person name="Yang H."/>
            <person name="Li Z."/>
            <person name="Wang D."/>
            <person name="Zhang A."/>
            <person name="Wang J."/>
        </authorList>
    </citation>
    <scope>NUCLEOTIDE SEQUENCE</scope>
</reference>
<protein>
    <submittedName>
        <fullName evidence="3">Uncharacterized protein</fullName>
    </submittedName>
</protein>
<evidence type="ECO:0000313" key="3">
    <source>
        <dbReference type="EMBL" id="EMS68961.1"/>
    </source>
</evidence>
<feature type="chain" id="PRO_5009706689" evidence="2">
    <location>
        <begin position="29"/>
        <end position="97"/>
    </location>
</feature>
<feature type="signal peptide" evidence="2">
    <location>
        <begin position="1"/>
        <end position="28"/>
    </location>
</feature>